<keyword evidence="4 8" id="KW-0812">Transmembrane</keyword>
<comment type="pathway">
    <text evidence="2">Lipid metabolism; sphingolipid metabolism.</text>
</comment>
<dbReference type="SMART" id="SM00389">
    <property type="entry name" value="HOX"/>
    <property type="match status" value="2"/>
</dbReference>
<sequence length="1038" mass="121649">TLASQNSSASGLLRLDMTAVLSSFLEHFWCPEFWLPPGITWDDIRPDQDTGVNYPIFGDAFYAIPLAICMISIRFLVERTFLIPWGNWLGVGEISPPKSSIVPSPVINVELTNAYRKSGGKLAQDELESLSKRTDMDIRQIERWMRQTRAAFHKRSKLGKFCECGWRCICYTFSFSFGLFVMWDKPWFWDLKLCWYDYPHQCSKRCLVVLSLWRKLLLQFTPNQVFIDTKRKDFWEMLVHHVVTIFLIGFSWTCNLIRIGTVVLLVHDCADIFLEIDLLKGFLQFSCSLGSSPGSGFIHFMCFTVSYSTLPTSCPHFLPHFGCCGLLIILQILHVFWTYFVVKVVVNIFTSKREQFWSPDFWLPPGTSWEDVQPSEDKGLNYPNYKDAFYAIPLAICMVYIRRLVERTFLIKWGNWLGVGQKNPVKSNIAPPNEDLTQAYKKTGGRLRQDELESLSKRTDMDIRQLERWMRQTRADFRNQSKLTKFCECGWRCICYIFSFSFGLFVMWDKPWFWDLKHCWYDYPHHSVSNDVWWYYLFGGSYYCCLFITQAFIDAKRKDFWEMLVHHVVTIFLLGFSWICNLIRIGTFILILHDCADIFLEGMKMSLYANKDRLGERIFAVFILIWVVTRLVIYPFYVLHSFIFEAPKIMATFPAYWMLFGLLFVLQILHIFWTFFIVKAVIKICTASGKKVEDWFWSPDFWLPPGISWEFIEPNENKAVKYPNYKDVFYAIPLAICMICIRRLVERMFLIPLGQKLCVGQKNSTKSRISPPNHNEELLNAFKSSGGKLSQNELASLAKRTDMDTRRIERWMRQTRAVFHKQAKLTKFCECGWRCLCYTFSFTFGLFSVPDDVWWYYLFAGGYYCSLLLSLQFDAKRKDFWEMLLHHLVSILLLGFSWVCNFVRIGTVVLVLHDCVDIFLEVNDGGAKMSKYANNERLAEKIFAVFILLWIITRLGLYPFYVLHGIFFEAPKITNTAFPAFWLFGVWLLLLQFLHIFWTYFIIKIVLDIVLSGKTQDARSCSESLSEVSNDDNNPLPS</sequence>
<evidence type="ECO:0000256" key="3">
    <source>
        <dbReference type="ARBA" id="ARBA00004991"/>
    </source>
</evidence>
<evidence type="ECO:0000256" key="6">
    <source>
        <dbReference type="ARBA" id="ARBA00023098"/>
    </source>
</evidence>
<evidence type="ECO:0000256" key="9">
    <source>
        <dbReference type="SAM" id="Phobius"/>
    </source>
</evidence>
<evidence type="ECO:0000256" key="1">
    <source>
        <dbReference type="ARBA" id="ARBA00004141"/>
    </source>
</evidence>
<evidence type="ECO:0000256" key="4">
    <source>
        <dbReference type="ARBA" id="ARBA00022692"/>
    </source>
</evidence>
<dbReference type="EMBL" id="LJIJ01001770">
    <property type="protein sequence ID" value="ODM90846.1"/>
    <property type="molecule type" value="Genomic_DNA"/>
</dbReference>
<keyword evidence="12" id="KW-1185">Reference proteome</keyword>
<dbReference type="Gene3D" id="1.10.10.60">
    <property type="entry name" value="Homeodomain-like"/>
    <property type="match status" value="3"/>
</dbReference>
<evidence type="ECO:0000259" key="10">
    <source>
        <dbReference type="PROSITE" id="PS50922"/>
    </source>
</evidence>
<organism evidence="11 12">
    <name type="scientific">Orchesella cincta</name>
    <name type="common">Springtail</name>
    <name type="synonym">Podura cincta</name>
    <dbReference type="NCBI Taxonomy" id="48709"/>
    <lineage>
        <taxon>Eukaryota</taxon>
        <taxon>Metazoa</taxon>
        <taxon>Ecdysozoa</taxon>
        <taxon>Arthropoda</taxon>
        <taxon>Hexapoda</taxon>
        <taxon>Collembola</taxon>
        <taxon>Entomobryomorpha</taxon>
        <taxon>Entomobryoidea</taxon>
        <taxon>Orchesellidae</taxon>
        <taxon>Orchesellinae</taxon>
        <taxon>Orchesella</taxon>
    </lineage>
</organism>
<feature type="non-terminal residue" evidence="11">
    <location>
        <position position="1"/>
    </location>
</feature>
<dbReference type="GO" id="GO:0050291">
    <property type="term" value="F:sphingosine N-acyltransferase activity"/>
    <property type="evidence" value="ECO:0007669"/>
    <property type="project" value="InterPro"/>
</dbReference>
<feature type="transmembrane region" description="Helical" evidence="9">
    <location>
        <begin position="981"/>
        <end position="1003"/>
    </location>
</feature>
<dbReference type="GO" id="GO:0016020">
    <property type="term" value="C:membrane"/>
    <property type="evidence" value="ECO:0007669"/>
    <property type="project" value="UniProtKB-SubCell"/>
</dbReference>
<evidence type="ECO:0000256" key="5">
    <source>
        <dbReference type="ARBA" id="ARBA00022989"/>
    </source>
</evidence>
<feature type="transmembrane region" description="Helical" evidence="9">
    <location>
        <begin position="164"/>
        <end position="183"/>
    </location>
</feature>
<dbReference type="UniPathway" id="UPA00222"/>
<name>A0A1D2MCW6_ORCCI</name>
<feature type="transmembrane region" description="Helical" evidence="9">
    <location>
        <begin position="728"/>
        <end position="745"/>
    </location>
</feature>
<keyword evidence="7 8" id="KW-0472">Membrane</keyword>
<comment type="subcellular location">
    <subcellularLocation>
        <location evidence="1">Membrane</location>
        <topology evidence="1">Multi-pass membrane protein</topology>
    </subcellularLocation>
</comment>
<dbReference type="InterPro" id="IPR001356">
    <property type="entry name" value="HD"/>
</dbReference>
<dbReference type="PANTHER" id="PTHR12560:SF0">
    <property type="entry name" value="LD18904P"/>
    <property type="match status" value="1"/>
</dbReference>
<feature type="domain" description="TLC" evidence="10">
    <location>
        <begin position="484"/>
        <end position="686"/>
    </location>
</feature>
<dbReference type="InterPro" id="IPR016439">
    <property type="entry name" value="Lag1/Lac1-like"/>
</dbReference>
<gene>
    <name evidence="11" type="ORF">Ocin01_15833</name>
</gene>
<evidence type="ECO:0000313" key="11">
    <source>
        <dbReference type="EMBL" id="ODM90846.1"/>
    </source>
</evidence>
<feature type="transmembrane region" description="Helical" evidence="9">
    <location>
        <begin position="854"/>
        <end position="873"/>
    </location>
</feature>
<dbReference type="PANTHER" id="PTHR12560">
    <property type="entry name" value="LONGEVITY ASSURANCE FACTOR 1 LAG1"/>
    <property type="match status" value="1"/>
</dbReference>
<comment type="caution">
    <text evidence="11">The sequence shown here is derived from an EMBL/GenBank/DDBJ whole genome shotgun (WGS) entry which is preliminary data.</text>
</comment>
<protein>
    <submittedName>
        <fullName evidence="11">Ceramide synthase 6</fullName>
    </submittedName>
</protein>
<feature type="domain" description="TLC" evidence="10">
    <location>
        <begin position="159"/>
        <end position="350"/>
    </location>
</feature>
<feature type="transmembrane region" description="Helical" evidence="9">
    <location>
        <begin position="942"/>
        <end position="961"/>
    </location>
</feature>
<reference evidence="11 12" key="1">
    <citation type="journal article" date="2016" name="Genome Biol. Evol.">
        <title>Gene Family Evolution Reflects Adaptation to Soil Environmental Stressors in the Genome of the Collembolan Orchesella cincta.</title>
        <authorList>
            <person name="Faddeeva-Vakhrusheva A."/>
            <person name="Derks M.F."/>
            <person name="Anvar S.Y."/>
            <person name="Agamennone V."/>
            <person name="Suring W."/>
            <person name="Smit S."/>
            <person name="van Straalen N.M."/>
            <person name="Roelofs D."/>
        </authorList>
    </citation>
    <scope>NUCLEOTIDE SEQUENCE [LARGE SCALE GENOMIC DNA]</scope>
    <source>
        <tissue evidence="11">Mixed pool</tissue>
    </source>
</reference>
<evidence type="ECO:0000256" key="8">
    <source>
        <dbReference type="PROSITE-ProRule" id="PRU00205"/>
    </source>
</evidence>
<proteinExistence type="predicted"/>
<dbReference type="InterPro" id="IPR006634">
    <property type="entry name" value="TLC-dom"/>
</dbReference>
<evidence type="ECO:0000256" key="7">
    <source>
        <dbReference type="ARBA" id="ARBA00023136"/>
    </source>
</evidence>
<dbReference type="Pfam" id="PF03798">
    <property type="entry name" value="TRAM_LAG1_CLN8"/>
    <property type="match status" value="3"/>
</dbReference>
<keyword evidence="6" id="KW-0443">Lipid metabolism</keyword>
<comment type="pathway">
    <text evidence="3">Sphingolipid metabolism.</text>
</comment>
<dbReference type="GO" id="GO:0046513">
    <property type="term" value="P:ceramide biosynthetic process"/>
    <property type="evidence" value="ECO:0007669"/>
    <property type="project" value="InterPro"/>
</dbReference>
<dbReference type="AlphaFoldDB" id="A0A1D2MCW6"/>
<dbReference type="SMART" id="SM00724">
    <property type="entry name" value="TLC"/>
    <property type="match status" value="3"/>
</dbReference>
<feature type="transmembrane region" description="Helical" evidence="9">
    <location>
        <begin position="238"/>
        <end position="257"/>
    </location>
</feature>
<feature type="transmembrane region" description="Helical" evidence="9">
    <location>
        <begin position="533"/>
        <end position="553"/>
    </location>
</feature>
<feature type="transmembrane region" description="Helical" evidence="9">
    <location>
        <begin position="317"/>
        <end position="340"/>
    </location>
</feature>
<feature type="domain" description="TLC" evidence="10">
    <location>
        <begin position="808"/>
        <end position="1011"/>
    </location>
</feature>
<keyword evidence="5 9" id="KW-1133">Transmembrane helix</keyword>
<feature type="transmembrane region" description="Helical" evidence="9">
    <location>
        <begin position="618"/>
        <end position="637"/>
    </location>
</feature>
<feature type="transmembrane region" description="Helical" evidence="9">
    <location>
        <begin position="560"/>
        <end position="579"/>
    </location>
</feature>
<feature type="transmembrane region" description="Helical" evidence="9">
    <location>
        <begin position="657"/>
        <end position="682"/>
    </location>
</feature>
<accession>A0A1D2MCW6</accession>
<dbReference type="STRING" id="48709.A0A1D2MCW6"/>
<feature type="transmembrane region" description="Helical" evidence="9">
    <location>
        <begin position="880"/>
        <end position="899"/>
    </location>
</feature>
<dbReference type="PROSITE" id="PS50922">
    <property type="entry name" value="TLC"/>
    <property type="match status" value="3"/>
</dbReference>
<dbReference type="OrthoDB" id="537032at2759"/>
<feature type="transmembrane region" description="Helical" evidence="9">
    <location>
        <begin position="60"/>
        <end position="77"/>
    </location>
</feature>
<evidence type="ECO:0000256" key="2">
    <source>
        <dbReference type="ARBA" id="ARBA00004760"/>
    </source>
</evidence>
<dbReference type="GO" id="GO:0003677">
    <property type="term" value="F:DNA binding"/>
    <property type="evidence" value="ECO:0007669"/>
    <property type="project" value="InterPro"/>
</dbReference>
<dbReference type="Proteomes" id="UP000094527">
    <property type="component" value="Unassembled WGS sequence"/>
</dbReference>
<evidence type="ECO:0000313" key="12">
    <source>
        <dbReference type="Proteomes" id="UP000094527"/>
    </source>
</evidence>